<dbReference type="AlphaFoldDB" id="A0A4R2J3A9"/>
<organism evidence="2 3">
    <name type="scientific">Actinocrispum wychmicini</name>
    <dbReference type="NCBI Taxonomy" id="1213861"/>
    <lineage>
        <taxon>Bacteria</taxon>
        <taxon>Bacillati</taxon>
        <taxon>Actinomycetota</taxon>
        <taxon>Actinomycetes</taxon>
        <taxon>Pseudonocardiales</taxon>
        <taxon>Pseudonocardiaceae</taxon>
        <taxon>Actinocrispum</taxon>
    </lineage>
</organism>
<dbReference type="InterPro" id="IPR007278">
    <property type="entry name" value="DUF397"/>
</dbReference>
<name>A0A4R2J3A9_9PSEU</name>
<feature type="domain" description="DUF397" evidence="1">
    <location>
        <begin position="8"/>
        <end position="57"/>
    </location>
</feature>
<evidence type="ECO:0000313" key="3">
    <source>
        <dbReference type="Proteomes" id="UP000295680"/>
    </source>
</evidence>
<evidence type="ECO:0000259" key="1">
    <source>
        <dbReference type="Pfam" id="PF04149"/>
    </source>
</evidence>
<dbReference type="EMBL" id="SLWS01000012">
    <property type="protein sequence ID" value="TCO52424.1"/>
    <property type="molecule type" value="Genomic_DNA"/>
</dbReference>
<dbReference type="OrthoDB" id="3635801at2"/>
<evidence type="ECO:0000313" key="2">
    <source>
        <dbReference type="EMBL" id="TCO52424.1"/>
    </source>
</evidence>
<gene>
    <name evidence="2" type="ORF">EV192_112156</name>
</gene>
<dbReference type="RefSeq" id="WP_132124359.1">
    <property type="nucleotide sequence ID" value="NZ_SLWS01000012.1"/>
</dbReference>
<sequence>MRAAASGTWFTSSFSGSSGANCVEVRFTGTDVQVRDSKNRGGPQVQFGAGAWSGFVSIVPGHAADEFGAAP</sequence>
<protein>
    <submittedName>
        <fullName evidence="2">Uncharacterized protein DUF397</fullName>
    </submittedName>
</protein>
<comment type="caution">
    <text evidence="2">The sequence shown here is derived from an EMBL/GenBank/DDBJ whole genome shotgun (WGS) entry which is preliminary data.</text>
</comment>
<dbReference type="Pfam" id="PF04149">
    <property type="entry name" value="DUF397"/>
    <property type="match status" value="1"/>
</dbReference>
<proteinExistence type="predicted"/>
<keyword evidence="3" id="KW-1185">Reference proteome</keyword>
<accession>A0A4R2J3A9</accession>
<reference evidence="2 3" key="1">
    <citation type="submission" date="2019-03" db="EMBL/GenBank/DDBJ databases">
        <title>Genomic Encyclopedia of Type Strains, Phase IV (KMG-IV): sequencing the most valuable type-strain genomes for metagenomic binning, comparative biology and taxonomic classification.</title>
        <authorList>
            <person name="Goeker M."/>
        </authorList>
    </citation>
    <scope>NUCLEOTIDE SEQUENCE [LARGE SCALE GENOMIC DNA]</scope>
    <source>
        <strain evidence="2 3">DSM 45934</strain>
    </source>
</reference>
<dbReference type="Proteomes" id="UP000295680">
    <property type="component" value="Unassembled WGS sequence"/>
</dbReference>